<dbReference type="AlphaFoldDB" id="A0A4Z2FNZ4"/>
<dbReference type="PANTHER" id="PTHR12259">
    <property type="entry name" value="RGS-GAIP INTERACTING PROTEIN GIPC"/>
    <property type="match status" value="1"/>
</dbReference>
<dbReference type="SUPFAM" id="SSF50156">
    <property type="entry name" value="PDZ domain-like"/>
    <property type="match status" value="1"/>
</dbReference>
<keyword evidence="3" id="KW-1185">Reference proteome</keyword>
<dbReference type="Gene3D" id="2.30.42.10">
    <property type="match status" value="1"/>
</dbReference>
<dbReference type="InterPro" id="IPR056814">
    <property type="entry name" value="GIPC1-3_GH1"/>
</dbReference>
<reference evidence="2 3" key="1">
    <citation type="submission" date="2019-03" db="EMBL/GenBank/DDBJ databases">
        <title>First draft genome of Liparis tanakae, snailfish: a comprehensive survey of snailfish specific genes.</title>
        <authorList>
            <person name="Kim W."/>
            <person name="Song I."/>
            <person name="Jeong J.-H."/>
            <person name="Kim D."/>
            <person name="Kim S."/>
            <person name="Ryu S."/>
            <person name="Song J.Y."/>
            <person name="Lee S.K."/>
        </authorList>
    </citation>
    <scope>NUCLEOTIDE SEQUENCE [LARGE SCALE GENOMIC DNA]</scope>
    <source>
        <tissue evidence="2">Muscle</tissue>
    </source>
</reference>
<dbReference type="EMBL" id="SRLO01001064">
    <property type="protein sequence ID" value="TNN42052.1"/>
    <property type="molecule type" value="Genomic_DNA"/>
</dbReference>
<protein>
    <submittedName>
        <fullName evidence="2">PDZ domain-containing protein GIPC3</fullName>
    </submittedName>
</protein>
<dbReference type="OrthoDB" id="6509831at2759"/>
<dbReference type="Proteomes" id="UP000314294">
    <property type="component" value="Unassembled WGS sequence"/>
</dbReference>
<evidence type="ECO:0000313" key="2">
    <source>
        <dbReference type="EMBL" id="TNN42052.1"/>
    </source>
</evidence>
<dbReference type="Pfam" id="PF25083">
    <property type="entry name" value="GIPC1_GH1"/>
    <property type="match status" value="1"/>
</dbReference>
<evidence type="ECO:0000313" key="3">
    <source>
        <dbReference type="Proteomes" id="UP000314294"/>
    </source>
</evidence>
<feature type="domain" description="GIPC1-3 GH1" evidence="1">
    <location>
        <begin position="39"/>
        <end position="67"/>
    </location>
</feature>
<sequence>MELVFSPCAAEERLRVAGCDEEDTAGFSVKGERTCFPFILFCTLNSHKVDKQKLLGGQIGLEDFIFAHVKGDTKEVEVTATEDAFRPHRRAGYAFIKEGSTIDQLKTVRVGDHIESIDDQSIVGCRHHEVAEMLKEKPRGVPFTLRLVGPKKMREQTCEGRRAMESEPSARTLGI</sequence>
<dbReference type="InterPro" id="IPR017379">
    <property type="entry name" value="GIPC1/2/3"/>
</dbReference>
<dbReference type="InterPro" id="IPR036034">
    <property type="entry name" value="PDZ_sf"/>
</dbReference>
<organism evidence="2 3">
    <name type="scientific">Liparis tanakae</name>
    <name type="common">Tanaka's snailfish</name>
    <dbReference type="NCBI Taxonomy" id="230148"/>
    <lineage>
        <taxon>Eukaryota</taxon>
        <taxon>Metazoa</taxon>
        <taxon>Chordata</taxon>
        <taxon>Craniata</taxon>
        <taxon>Vertebrata</taxon>
        <taxon>Euteleostomi</taxon>
        <taxon>Actinopterygii</taxon>
        <taxon>Neopterygii</taxon>
        <taxon>Teleostei</taxon>
        <taxon>Neoteleostei</taxon>
        <taxon>Acanthomorphata</taxon>
        <taxon>Eupercaria</taxon>
        <taxon>Perciformes</taxon>
        <taxon>Cottioidei</taxon>
        <taxon>Cottales</taxon>
        <taxon>Liparidae</taxon>
        <taxon>Liparis</taxon>
    </lineage>
</organism>
<proteinExistence type="predicted"/>
<evidence type="ECO:0000259" key="1">
    <source>
        <dbReference type="Pfam" id="PF25083"/>
    </source>
</evidence>
<dbReference type="PANTHER" id="PTHR12259:SF2">
    <property type="entry name" value="PDZ DOMAIN-CONTAINING PROTEIN GIPC3"/>
    <property type="match status" value="1"/>
</dbReference>
<name>A0A4Z2FNZ4_9TELE</name>
<comment type="caution">
    <text evidence="2">The sequence shown here is derived from an EMBL/GenBank/DDBJ whole genome shotgun (WGS) entry which is preliminary data.</text>
</comment>
<gene>
    <name evidence="2" type="primary">GIPC3</name>
    <name evidence="2" type="ORF">EYF80_047775</name>
</gene>
<accession>A0A4Z2FNZ4</accession>